<accession>A0ACA9QXY3</accession>
<reference evidence="1" key="1">
    <citation type="submission" date="2021-06" db="EMBL/GenBank/DDBJ databases">
        <authorList>
            <person name="Kallberg Y."/>
            <person name="Tangrot J."/>
            <person name="Rosling A."/>
        </authorList>
    </citation>
    <scope>NUCLEOTIDE SEQUENCE</scope>
    <source>
        <strain evidence="1">MA461A</strain>
    </source>
</reference>
<dbReference type="EMBL" id="CAJVQC010039612">
    <property type="protein sequence ID" value="CAG8768910.1"/>
    <property type="molecule type" value="Genomic_DNA"/>
</dbReference>
<protein>
    <submittedName>
        <fullName evidence="1">7882_t:CDS:1</fullName>
    </submittedName>
</protein>
<comment type="caution">
    <text evidence="1">The sequence shown here is derived from an EMBL/GenBank/DDBJ whole genome shotgun (WGS) entry which is preliminary data.</text>
</comment>
<dbReference type="Proteomes" id="UP000789920">
    <property type="component" value="Unassembled WGS sequence"/>
</dbReference>
<evidence type="ECO:0000313" key="2">
    <source>
        <dbReference type="Proteomes" id="UP000789920"/>
    </source>
</evidence>
<proteinExistence type="predicted"/>
<feature type="non-terminal residue" evidence="1">
    <location>
        <position position="54"/>
    </location>
</feature>
<gene>
    <name evidence="1" type="ORF">RPERSI_LOCUS16159</name>
</gene>
<feature type="non-terminal residue" evidence="1">
    <location>
        <position position="1"/>
    </location>
</feature>
<organism evidence="1 2">
    <name type="scientific">Racocetra persica</name>
    <dbReference type="NCBI Taxonomy" id="160502"/>
    <lineage>
        <taxon>Eukaryota</taxon>
        <taxon>Fungi</taxon>
        <taxon>Fungi incertae sedis</taxon>
        <taxon>Mucoromycota</taxon>
        <taxon>Glomeromycotina</taxon>
        <taxon>Glomeromycetes</taxon>
        <taxon>Diversisporales</taxon>
        <taxon>Gigasporaceae</taxon>
        <taxon>Racocetra</taxon>
    </lineage>
</organism>
<keyword evidence="2" id="KW-1185">Reference proteome</keyword>
<evidence type="ECO:0000313" key="1">
    <source>
        <dbReference type="EMBL" id="CAG8768910.1"/>
    </source>
</evidence>
<name>A0ACA9QXY3_9GLOM</name>
<sequence>CEYSPNLYLENQDKLEQILLLYVIAQNDKVNEEIQIEQYRLQELENSLSINDAD</sequence>